<dbReference type="InterPro" id="IPR002495">
    <property type="entry name" value="Glyco_trans_8"/>
</dbReference>
<dbReference type="GO" id="GO:0008918">
    <property type="term" value="F:lipopolysaccharide 3-alpha-galactosyltransferase activity"/>
    <property type="evidence" value="ECO:0007669"/>
    <property type="project" value="InterPro"/>
</dbReference>
<evidence type="ECO:0000313" key="10">
    <source>
        <dbReference type="EMBL" id="KAA1277557.1"/>
    </source>
</evidence>
<keyword evidence="13" id="KW-1185">Reference proteome</keyword>
<keyword evidence="6" id="KW-0479">Metal-binding</keyword>
<sequence>MKENIVKYIKNAHIENDDKKSTCINITYGADRPFLYGTGVSITSVLLNNRDLNFHFHIFTNYLDEHQLHLFSVLASQYNTRITFYVLDDNELKNLPTASKAWNYSIYFRLIAIDYFADKLSSIIYLDSDIICKGSLTSLLTEEFNGNVLMAVHDSFVDTSAVAGINPGLYFNSGFMYFNLPELKDTNLTLQVISKVNENRFSHPDQDALNVLFNDRVKILDHKFNSFFNIDTLARKGGDAFKITSQTVFIHYVGVTKPWHDWAQYYAEVKYFKIARDNSPWKDIPLLAPTTYKQLSRKSTHLKHNGHLLGAFIFYVKYLVNKYQTQKKR</sequence>
<keyword evidence="5 10" id="KW-0808">Transferase</keyword>
<protein>
    <submittedName>
        <fullName evidence="10">Lipopolysaccharide 1,2-glucosyltransferase</fullName>
    </submittedName>
</protein>
<dbReference type="RefSeq" id="WP_040231573.1">
    <property type="nucleotide sequence ID" value="NZ_CDHL01000027.1"/>
</dbReference>
<gene>
    <name evidence="10" type="ORF">DXF85_13500</name>
    <name evidence="11" type="ORF">I6L54_01930</name>
</gene>
<evidence type="ECO:0000256" key="7">
    <source>
        <dbReference type="ARBA" id="ARBA00022842"/>
    </source>
</evidence>
<name>A0A6N6K2R4_9ENTR</name>
<dbReference type="Proteomes" id="UP000468420">
    <property type="component" value="Unassembled WGS sequence"/>
</dbReference>
<accession>A0A6N6K2R4</accession>
<dbReference type="PANTHER" id="PTHR13778">
    <property type="entry name" value="GLYCOSYLTRANSFERASE 8 DOMAIN-CONTAINING PROTEIN"/>
    <property type="match status" value="1"/>
</dbReference>
<reference evidence="11 13" key="2">
    <citation type="submission" date="2021-06" db="EMBL/GenBank/DDBJ databases">
        <title>FDA dAtabase for Regulatory Grade micrObial Sequences (FDA-ARGOS): Supporting development and validation of Infectious Disease Dx tests.</title>
        <authorList>
            <person name="Sproer C."/>
            <person name="Gronow S."/>
            <person name="Severitt S."/>
            <person name="Schroder I."/>
            <person name="Tallon L."/>
            <person name="Sadzewicz L."/>
            <person name="Zhao X."/>
            <person name="Boylan J."/>
            <person name="Ott S."/>
            <person name="Bowen H."/>
            <person name="Vavikolanu K."/>
            <person name="Mehta A."/>
            <person name="Aluvathingal J."/>
            <person name="Nadendla S."/>
            <person name="Lowell S."/>
            <person name="Myers T."/>
            <person name="Yan Y."/>
        </authorList>
    </citation>
    <scope>NUCLEOTIDE SEQUENCE [LARGE SCALE GENOMIC DNA]</scope>
    <source>
        <strain evidence="11 13">FDAARGOS 1424</strain>
    </source>
</reference>
<dbReference type="Pfam" id="PF01501">
    <property type="entry name" value="Glyco_transf_8"/>
    <property type="match status" value="1"/>
</dbReference>
<dbReference type="InterPro" id="IPR029044">
    <property type="entry name" value="Nucleotide-diphossugar_trans"/>
</dbReference>
<keyword evidence="4" id="KW-0328">Glycosyltransferase</keyword>
<feature type="domain" description="Glycosyl transferase family 8 C-terminal" evidence="9">
    <location>
        <begin position="266"/>
        <end position="322"/>
    </location>
</feature>
<evidence type="ECO:0000256" key="3">
    <source>
        <dbReference type="ARBA" id="ARBA00006351"/>
    </source>
</evidence>
<dbReference type="InterPro" id="IPR013645">
    <property type="entry name" value="Glyco_transf_8N"/>
</dbReference>
<evidence type="ECO:0000256" key="2">
    <source>
        <dbReference type="ARBA" id="ARBA00004713"/>
    </source>
</evidence>
<dbReference type="SUPFAM" id="SSF53448">
    <property type="entry name" value="Nucleotide-diphospho-sugar transferases"/>
    <property type="match status" value="1"/>
</dbReference>
<comment type="cofactor">
    <cofactor evidence="1">
        <name>Mg(2+)</name>
        <dbReference type="ChEBI" id="CHEBI:18420"/>
    </cofactor>
</comment>
<dbReference type="AlphaFoldDB" id="A0A6N6K2R4"/>
<dbReference type="GO" id="GO:0046872">
    <property type="term" value="F:metal ion binding"/>
    <property type="evidence" value="ECO:0007669"/>
    <property type="project" value="UniProtKB-KW"/>
</dbReference>
<evidence type="ECO:0000256" key="4">
    <source>
        <dbReference type="ARBA" id="ARBA00022676"/>
    </source>
</evidence>
<dbReference type="Gene3D" id="3.90.550.10">
    <property type="entry name" value="Spore Coat Polysaccharide Biosynthesis Protein SpsA, Chain A"/>
    <property type="match status" value="1"/>
</dbReference>
<proteinExistence type="inferred from homology"/>
<comment type="similarity">
    <text evidence="3">Belongs to the glycosyltransferase 8 family.</text>
</comment>
<dbReference type="EMBL" id="CP077262">
    <property type="protein sequence ID" value="QXA45217.1"/>
    <property type="molecule type" value="Genomic_DNA"/>
</dbReference>
<comment type="pathway">
    <text evidence="2">Bacterial outer membrane biogenesis; LPS core biosynthesis.</text>
</comment>
<evidence type="ECO:0000259" key="9">
    <source>
        <dbReference type="Pfam" id="PF08437"/>
    </source>
</evidence>
<dbReference type="InterPro" id="IPR050748">
    <property type="entry name" value="Glycosyltrans_8_dom-fam"/>
</dbReference>
<evidence type="ECO:0000256" key="8">
    <source>
        <dbReference type="ARBA" id="ARBA00022985"/>
    </source>
</evidence>
<evidence type="ECO:0000256" key="6">
    <source>
        <dbReference type="ARBA" id="ARBA00022723"/>
    </source>
</evidence>
<reference evidence="10 12" key="1">
    <citation type="submission" date="2018-08" db="EMBL/GenBank/DDBJ databases">
        <title>Complete genomic analysis of a Citrobacter pasteurii isolated from cockles (Cerastoderma edule) containing a new chromosomic qnrB allele.</title>
        <authorList>
            <person name="Rodrigues A."/>
            <person name="Baptista T."/>
            <person name="Quesada A."/>
            <person name="Campos M.J."/>
        </authorList>
    </citation>
    <scope>NUCLEOTIDE SEQUENCE [LARGE SCALE GENOMIC DNA]</scope>
    <source>
        <strain evidence="10 12">BA18</strain>
    </source>
</reference>
<dbReference type="Pfam" id="PF08437">
    <property type="entry name" value="Glyco_transf_8C"/>
    <property type="match status" value="1"/>
</dbReference>
<evidence type="ECO:0000256" key="1">
    <source>
        <dbReference type="ARBA" id="ARBA00001946"/>
    </source>
</evidence>
<evidence type="ECO:0000256" key="5">
    <source>
        <dbReference type="ARBA" id="ARBA00022679"/>
    </source>
</evidence>
<dbReference type="PANTHER" id="PTHR13778:SF47">
    <property type="entry name" value="LIPOPOLYSACCHARIDE 1,3-GALACTOSYLTRANSFERASE"/>
    <property type="match status" value="1"/>
</dbReference>
<keyword evidence="7" id="KW-0460">Magnesium</keyword>
<evidence type="ECO:0000313" key="11">
    <source>
        <dbReference type="EMBL" id="QXA45217.1"/>
    </source>
</evidence>
<evidence type="ECO:0000313" key="13">
    <source>
        <dbReference type="Proteomes" id="UP000683579"/>
    </source>
</evidence>
<keyword evidence="8" id="KW-0448">Lipopolysaccharide biosynthesis</keyword>
<dbReference type="CDD" id="cd04194">
    <property type="entry name" value="GT8_A4GalT_like"/>
    <property type="match status" value="1"/>
</dbReference>
<dbReference type="EMBL" id="QRDC01000010">
    <property type="protein sequence ID" value="KAA1277557.1"/>
    <property type="molecule type" value="Genomic_DNA"/>
</dbReference>
<organism evidence="10 12">
    <name type="scientific">Citrobacter pasteurii</name>
    <dbReference type="NCBI Taxonomy" id="1563222"/>
    <lineage>
        <taxon>Bacteria</taxon>
        <taxon>Pseudomonadati</taxon>
        <taxon>Pseudomonadota</taxon>
        <taxon>Gammaproteobacteria</taxon>
        <taxon>Enterobacterales</taxon>
        <taxon>Enterobacteriaceae</taxon>
        <taxon>Citrobacter</taxon>
    </lineage>
</organism>
<evidence type="ECO:0000313" key="12">
    <source>
        <dbReference type="Proteomes" id="UP000468420"/>
    </source>
</evidence>
<dbReference type="Proteomes" id="UP000683579">
    <property type="component" value="Chromosome"/>
</dbReference>